<dbReference type="InterPro" id="IPR016477">
    <property type="entry name" value="Fructo-/Ketosamine-3-kinase"/>
</dbReference>
<dbReference type="PANTHER" id="PTHR12149">
    <property type="entry name" value="FRUCTOSAMINE 3 KINASE-RELATED PROTEIN"/>
    <property type="match status" value="1"/>
</dbReference>
<dbReference type="Pfam" id="PF03881">
    <property type="entry name" value="Fructosamin_kin"/>
    <property type="match status" value="1"/>
</dbReference>
<dbReference type="EC" id="2.7.1.172" evidence="1"/>
<evidence type="ECO:0000256" key="1">
    <source>
        <dbReference type="ARBA" id="ARBA00011961"/>
    </source>
</evidence>
<comment type="catalytic activity">
    <reaction evidence="2">
        <text>N(6)-D-ribulosyl-L-lysyl-[protein] + ATP = N(6)-(3-O-phospho-D-ribulosyl)-L-lysyl-[protein] + ADP + H(+)</text>
        <dbReference type="Rhea" id="RHEA:48432"/>
        <dbReference type="Rhea" id="RHEA-COMP:12103"/>
        <dbReference type="Rhea" id="RHEA-COMP:12104"/>
        <dbReference type="ChEBI" id="CHEBI:15378"/>
        <dbReference type="ChEBI" id="CHEBI:30616"/>
        <dbReference type="ChEBI" id="CHEBI:90418"/>
        <dbReference type="ChEBI" id="CHEBI:90420"/>
        <dbReference type="ChEBI" id="CHEBI:456216"/>
        <dbReference type="EC" id="2.7.1.172"/>
    </reaction>
    <physiologicalReaction direction="left-to-right" evidence="2">
        <dbReference type="Rhea" id="RHEA:48433"/>
    </physiologicalReaction>
</comment>
<dbReference type="PANTHER" id="PTHR12149:SF8">
    <property type="entry name" value="PROTEIN-RIBULOSAMINE 3-KINASE"/>
    <property type="match status" value="1"/>
</dbReference>
<gene>
    <name evidence="4" type="primary">LOC106468027</name>
</gene>
<dbReference type="InterPro" id="IPR011009">
    <property type="entry name" value="Kinase-like_dom_sf"/>
</dbReference>
<evidence type="ECO:0000313" key="3">
    <source>
        <dbReference type="Proteomes" id="UP000694941"/>
    </source>
</evidence>
<dbReference type="Proteomes" id="UP000694941">
    <property type="component" value="Unplaced"/>
</dbReference>
<evidence type="ECO:0000256" key="2">
    <source>
        <dbReference type="ARBA" id="ARBA00048655"/>
    </source>
</evidence>
<organism evidence="3 4">
    <name type="scientific">Limulus polyphemus</name>
    <name type="common">Atlantic horseshoe crab</name>
    <dbReference type="NCBI Taxonomy" id="6850"/>
    <lineage>
        <taxon>Eukaryota</taxon>
        <taxon>Metazoa</taxon>
        <taxon>Ecdysozoa</taxon>
        <taxon>Arthropoda</taxon>
        <taxon>Chelicerata</taxon>
        <taxon>Merostomata</taxon>
        <taxon>Xiphosura</taxon>
        <taxon>Limulidae</taxon>
        <taxon>Limulus</taxon>
    </lineage>
</organism>
<dbReference type="SUPFAM" id="SSF56112">
    <property type="entry name" value="Protein kinase-like (PK-like)"/>
    <property type="match status" value="1"/>
</dbReference>
<dbReference type="GeneID" id="106468027"/>
<evidence type="ECO:0000313" key="4">
    <source>
        <dbReference type="RefSeq" id="XP_022252039.1"/>
    </source>
</evidence>
<sequence length="222" mass="25837">MEYIDMKSLTRYSSKLGELLAKMHLHNTEIGNRLEAQASSIHKSSELEDQFVSQFGFHTTTCCGYIPQDNTWHDDWVEFFARQRLQYQLNLIEKNKRDREAQELWSQLQLVLPKFFKNISIVPAIVHGDLWGGNAAETDNEPVIFDPAVFYAHSEFELGITTLFGGFSRQFFSSYHSAIPKAPGFEYRLQLYQLYHYLNHWNHFGGGYRGSSISLMKRLLKN</sequence>
<dbReference type="RefSeq" id="XP_022252039.1">
    <property type="nucleotide sequence ID" value="XM_022396331.1"/>
</dbReference>
<keyword evidence="3" id="KW-1185">Reference proteome</keyword>
<name>A0ABM1T833_LIMPO</name>
<dbReference type="Gene3D" id="3.90.1200.10">
    <property type="match status" value="1"/>
</dbReference>
<proteinExistence type="predicted"/>
<accession>A0ABM1T833</accession>
<protein>
    <recommendedName>
        <fullName evidence="1">protein-ribulosamine 3-kinase</fullName>
        <ecNumber evidence="1">2.7.1.172</ecNumber>
    </recommendedName>
</protein>
<reference evidence="4" key="1">
    <citation type="submission" date="2025-08" db="UniProtKB">
        <authorList>
            <consortium name="RefSeq"/>
        </authorList>
    </citation>
    <scope>IDENTIFICATION</scope>
    <source>
        <tissue evidence="4">Muscle</tissue>
    </source>
</reference>